<name>A0A9D4MCZ4_DREPO</name>
<dbReference type="AlphaFoldDB" id="A0A9D4MCZ4"/>
<dbReference type="Proteomes" id="UP000828390">
    <property type="component" value="Unassembled WGS sequence"/>
</dbReference>
<dbReference type="EMBL" id="JAIWYP010000002">
    <property type="protein sequence ID" value="KAH3873981.1"/>
    <property type="molecule type" value="Genomic_DNA"/>
</dbReference>
<reference evidence="2" key="2">
    <citation type="submission" date="2020-11" db="EMBL/GenBank/DDBJ databases">
        <authorList>
            <person name="McCartney M.A."/>
            <person name="Auch B."/>
            <person name="Kono T."/>
            <person name="Mallez S."/>
            <person name="Becker A."/>
            <person name="Gohl D.M."/>
            <person name="Silverstein K.A.T."/>
            <person name="Koren S."/>
            <person name="Bechman K.B."/>
            <person name="Herman A."/>
            <person name="Abrahante J.E."/>
            <person name="Garbe J."/>
        </authorList>
    </citation>
    <scope>NUCLEOTIDE SEQUENCE</scope>
    <source>
        <strain evidence="2">Duluth1</strain>
        <tissue evidence="2">Whole animal</tissue>
    </source>
</reference>
<organism evidence="2 3">
    <name type="scientific">Dreissena polymorpha</name>
    <name type="common">Zebra mussel</name>
    <name type="synonym">Mytilus polymorpha</name>
    <dbReference type="NCBI Taxonomy" id="45954"/>
    <lineage>
        <taxon>Eukaryota</taxon>
        <taxon>Metazoa</taxon>
        <taxon>Spiralia</taxon>
        <taxon>Lophotrochozoa</taxon>
        <taxon>Mollusca</taxon>
        <taxon>Bivalvia</taxon>
        <taxon>Autobranchia</taxon>
        <taxon>Heteroconchia</taxon>
        <taxon>Euheterodonta</taxon>
        <taxon>Imparidentia</taxon>
        <taxon>Neoheterodontei</taxon>
        <taxon>Myida</taxon>
        <taxon>Dreissenoidea</taxon>
        <taxon>Dreissenidae</taxon>
        <taxon>Dreissena</taxon>
    </lineage>
</organism>
<accession>A0A9D4MCZ4</accession>
<comment type="caution">
    <text evidence="2">The sequence shown here is derived from an EMBL/GenBank/DDBJ whole genome shotgun (WGS) entry which is preliminary data.</text>
</comment>
<evidence type="ECO:0000313" key="2">
    <source>
        <dbReference type="EMBL" id="KAH3873981.1"/>
    </source>
</evidence>
<protein>
    <submittedName>
        <fullName evidence="2">Uncharacterized protein</fullName>
    </submittedName>
</protein>
<sequence>MDFFSIGQLSEAQSLPHKKEDGQFRSSVWLLFLLLTRQLLSLPTQQERGQYRSRVWLDFYFYCLLDNHFHFQLNRREVSTGPVFDLSSISAAH</sequence>
<reference evidence="2" key="1">
    <citation type="journal article" date="2019" name="bioRxiv">
        <title>The Genome of the Zebra Mussel, Dreissena polymorpha: A Resource for Invasive Species Research.</title>
        <authorList>
            <person name="McCartney M.A."/>
            <person name="Auch B."/>
            <person name="Kono T."/>
            <person name="Mallez S."/>
            <person name="Zhang Y."/>
            <person name="Obille A."/>
            <person name="Becker A."/>
            <person name="Abrahante J.E."/>
            <person name="Garbe J."/>
            <person name="Badalamenti J.P."/>
            <person name="Herman A."/>
            <person name="Mangelson H."/>
            <person name="Liachko I."/>
            <person name="Sullivan S."/>
            <person name="Sone E.D."/>
            <person name="Koren S."/>
            <person name="Silverstein K.A.T."/>
            <person name="Beckman K.B."/>
            <person name="Gohl D.M."/>
        </authorList>
    </citation>
    <scope>NUCLEOTIDE SEQUENCE</scope>
    <source>
        <strain evidence="2">Duluth1</strain>
        <tissue evidence="2">Whole animal</tissue>
    </source>
</reference>
<keyword evidence="1" id="KW-0732">Signal</keyword>
<evidence type="ECO:0000313" key="3">
    <source>
        <dbReference type="Proteomes" id="UP000828390"/>
    </source>
</evidence>
<feature type="signal peptide" evidence="1">
    <location>
        <begin position="1"/>
        <end position="41"/>
    </location>
</feature>
<feature type="chain" id="PRO_5038756898" evidence="1">
    <location>
        <begin position="42"/>
        <end position="93"/>
    </location>
</feature>
<evidence type="ECO:0000256" key="1">
    <source>
        <dbReference type="SAM" id="SignalP"/>
    </source>
</evidence>
<gene>
    <name evidence="2" type="ORF">DPMN_037222</name>
</gene>
<proteinExistence type="predicted"/>
<keyword evidence="3" id="KW-1185">Reference proteome</keyword>